<gene>
    <name evidence="1" type="ORF">PEVE_00045041</name>
</gene>
<keyword evidence="2" id="KW-1185">Reference proteome</keyword>
<evidence type="ECO:0000313" key="2">
    <source>
        <dbReference type="Proteomes" id="UP001159427"/>
    </source>
</evidence>
<organism evidence="1 2">
    <name type="scientific">Porites evermanni</name>
    <dbReference type="NCBI Taxonomy" id="104178"/>
    <lineage>
        <taxon>Eukaryota</taxon>
        <taxon>Metazoa</taxon>
        <taxon>Cnidaria</taxon>
        <taxon>Anthozoa</taxon>
        <taxon>Hexacorallia</taxon>
        <taxon>Scleractinia</taxon>
        <taxon>Fungiina</taxon>
        <taxon>Poritidae</taxon>
        <taxon>Porites</taxon>
    </lineage>
</organism>
<proteinExistence type="predicted"/>
<name>A0ABN8PTE0_9CNID</name>
<reference evidence="1 2" key="1">
    <citation type="submission" date="2022-05" db="EMBL/GenBank/DDBJ databases">
        <authorList>
            <consortium name="Genoscope - CEA"/>
            <person name="William W."/>
        </authorList>
    </citation>
    <scope>NUCLEOTIDE SEQUENCE [LARGE SCALE GENOMIC DNA]</scope>
</reference>
<dbReference type="EMBL" id="CALNXI010000979">
    <property type="protein sequence ID" value="CAH3149859.1"/>
    <property type="molecule type" value="Genomic_DNA"/>
</dbReference>
<feature type="non-terminal residue" evidence="1">
    <location>
        <position position="73"/>
    </location>
</feature>
<evidence type="ECO:0000313" key="1">
    <source>
        <dbReference type="EMBL" id="CAH3149859.1"/>
    </source>
</evidence>
<dbReference type="Proteomes" id="UP001159427">
    <property type="component" value="Unassembled WGS sequence"/>
</dbReference>
<comment type="caution">
    <text evidence="1">The sequence shown here is derived from an EMBL/GenBank/DDBJ whole genome shotgun (WGS) entry which is preliminary data.</text>
</comment>
<sequence>MYQREHPNDGYNALRLYLEKLNPECSAFFQYPKRSWKRPQEGVNENSLRTYNTRPSSQLLQLCSNMLSTALNS</sequence>
<accession>A0ABN8PTE0</accession>
<protein>
    <submittedName>
        <fullName evidence="1">Uncharacterized protein</fullName>
    </submittedName>
</protein>